<keyword evidence="8" id="KW-1185">Reference proteome</keyword>
<dbReference type="GO" id="GO:0004674">
    <property type="term" value="F:protein serine/threonine kinase activity"/>
    <property type="evidence" value="ECO:0007669"/>
    <property type="project" value="UniProtKB-KW"/>
</dbReference>
<keyword evidence="1" id="KW-0723">Serine/threonine-protein kinase</keyword>
<dbReference type="Gene3D" id="1.10.510.10">
    <property type="entry name" value="Transferase(Phosphotransferase) domain 1"/>
    <property type="match status" value="1"/>
</dbReference>
<evidence type="ECO:0000313" key="5">
    <source>
        <dbReference type="EMBL" id="KAK0304458.1"/>
    </source>
</evidence>
<dbReference type="Proteomes" id="UP001175353">
    <property type="component" value="Unassembled WGS sequence"/>
</dbReference>
<dbReference type="GO" id="GO:0005524">
    <property type="term" value="F:ATP binding"/>
    <property type="evidence" value="ECO:0007669"/>
    <property type="project" value="UniProtKB-KW"/>
</dbReference>
<organism evidence="5 7">
    <name type="scientific">Friedmanniomyces endolithicus</name>
    <dbReference type="NCBI Taxonomy" id="329885"/>
    <lineage>
        <taxon>Eukaryota</taxon>
        <taxon>Fungi</taxon>
        <taxon>Dikarya</taxon>
        <taxon>Ascomycota</taxon>
        <taxon>Pezizomycotina</taxon>
        <taxon>Dothideomycetes</taxon>
        <taxon>Dothideomycetidae</taxon>
        <taxon>Mycosphaerellales</taxon>
        <taxon>Teratosphaeriaceae</taxon>
        <taxon>Friedmanniomyces</taxon>
    </lineage>
</organism>
<evidence type="ECO:0000256" key="3">
    <source>
        <dbReference type="ARBA" id="ARBA00022840"/>
    </source>
</evidence>
<dbReference type="InterPro" id="IPR050117">
    <property type="entry name" value="MAPK"/>
</dbReference>
<keyword evidence="3" id="KW-0067">ATP-binding</keyword>
<dbReference type="PROSITE" id="PS50011">
    <property type="entry name" value="PROTEIN_KINASE_DOM"/>
    <property type="match status" value="1"/>
</dbReference>
<dbReference type="PANTHER" id="PTHR24055">
    <property type="entry name" value="MITOGEN-ACTIVATED PROTEIN KINASE"/>
    <property type="match status" value="1"/>
</dbReference>
<feature type="domain" description="Protein kinase" evidence="4">
    <location>
        <begin position="1"/>
        <end position="292"/>
    </location>
</feature>
<keyword evidence="2" id="KW-0547">Nucleotide-binding</keyword>
<dbReference type="EMBL" id="JASUXU010000129">
    <property type="protein sequence ID" value="KAK0304458.1"/>
    <property type="molecule type" value="Genomic_DNA"/>
</dbReference>
<dbReference type="InterPro" id="IPR000719">
    <property type="entry name" value="Prot_kinase_dom"/>
</dbReference>
<dbReference type="Proteomes" id="UP001168146">
    <property type="component" value="Unassembled WGS sequence"/>
</dbReference>
<evidence type="ECO:0000313" key="8">
    <source>
        <dbReference type="Proteomes" id="UP001175353"/>
    </source>
</evidence>
<evidence type="ECO:0000256" key="2">
    <source>
        <dbReference type="ARBA" id="ARBA00022741"/>
    </source>
</evidence>
<reference evidence="6" key="2">
    <citation type="submission" date="2023-06" db="EMBL/GenBank/DDBJ databases">
        <title>Black Yeasts Isolated from many extreme environments.</title>
        <authorList>
            <person name="Coleine C."/>
            <person name="Stajich J.E."/>
            <person name="Selbmann L."/>
        </authorList>
    </citation>
    <scope>NUCLEOTIDE SEQUENCE</scope>
    <source>
        <strain evidence="6">CCFEE 5200</strain>
    </source>
</reference>
<dbReference type="SMART" id="SM00220">
    <property type="entry name" value="S_TKc"/>
    <property type="match status" value="1"/>
</dbReference>
<evidence type="ECO:0000259" key="4">
    <source>
        <dbReference type="PROSITE" id="PS50011"/>
    </source>
</evidence>
<evidence type="ECO:0000313" key="7">
    <source>
        <dbReference type="Proteomes" id="UP001168146"/>
    </source>
</evidence>
<evidence type="ECO:0000256" key="1">
    <source>
        <dbReference type="ARBA" id="ARBA00022527"/>
    </source>
</evidence>
<keyword evidence="1" id="KW-0808">Transferase</keyword>
<dbReference type="InterPro" id="IPR011009">
    <property type="entry name" value="Kinase-like_dom_sf"/>
</dbReference>
<dbReference type="SUPFAM" id="SSF56112">
    <property type="entry name" value="Protein kinase-like (PK-like)"/>
    <property type="match status" value="1"/>
</dbReference>
<name>A0AAN6F8G7_9PEZI</name>
<accession>A0AAN6F8G7</accession>
<sequence>MADGFTSVVVKTAAPGHEASRDGLIREYKTLKMQSVAASKYIRTMYDVVSDPMELNDEKRNDYPGLVLEWFDTTLQDIPPERYRHNLALLHAIILAVLSSSATFHSENLVNTDIKPDNVLISDIDTNNPIVKIGDLGSVHGDGEIYECQPFAMRAPEVWRGLACLHQSEVWALAAMLLVWMKPGILGTSAINGYITGPIWSIAKLMQLFPRWKGPPSDRDFRRDEFEIAEMLSREPDSERQGEKRVKVATLEEEMQTMRIPVVLRVLLRVLLIPEPEVRPSASEALASKEYLALRKAALARTEAEG</sequence>
<evidence type="ECO:0000313" key="6">
    <source>
        <dbReference type="EMBL" id="KAK0956784.1"/>
    </source>
</evidence>
<reference evidence="5" key="1">
    <citation type="submission" date="2021-12" db="EMBL/GenBank/DDBJ databases">
        <title>Black yeast isolated from Biological Soil Crust.</title>
        <authorList>
            <person name="Kurbessoian T."/>
        </authorList>
    </citation>
    <scope>NUCLEOTIDE SEQUENCE</scope>
    <source>
        <strain evidence="5">CCFEE 5208</strain>
    </source>
</reference>
<keyword evidence="1" id="KW-0418">Kinase</keyword>
<gene>
    <name evidence="5" type="ORF">LTR82_017207</name>
    <name evidence="6" type="ORF">LTR91_022207</name>
</gene>
<dbReference type="Pfam" id="PF00069">
    <property type="entry name" value="Pkinase"/>
    <property type="match status" value="1"/>
</dbReference>
<comment type="caution">
    <text evidence="5">The sequence shown here is derived from an EMBL/GenBank/DDBJ whole genome shotgun (WGS) entry which is preliminary data.</text>
</comment>
<dbReference type="EMBL" id="JAUJLE010000425">
    <property type="protein sequence ID" value="KAK0956784.1"/>
    <property type="molecule type" value="Genomic_DNA"/>
</dbReference>
<protein>
    <recommendedName>
        <fullName evidence="4">Protein kinase domain-containing protein</fullName>
    </recommendedName>
</protein>
<proteinExistence type="predicted"/>
<dbReference type="AlphaFoldDB" id="A0AAN6F8G7"/>